<dbReference type="GO" id="GO:0046872">
    <property type="term" value="F:metal ion binding"/>
    <property type="evidence" value="ECO:0007669"/>
    <property type="project" value="UniProtKB-KW"/>
</dbReference>
<dbReference type="Pfam" id="PF00491">
    <property type="entry name" value="Arginase"/>
    <property type="match status" value="1"/>
</dbReference>
<dbReference type="GO" id="GO:0008783">
    <property type="term" value="F:agmatinase activity"/>
    <property type="evidence" value="ECO:0007669"/>
    <property type="project" value="TreeGrafter"/>
</dbReference>
<evidence type="ECO:0000256" key="5">
    <source>
        <dbReference type="PROSITE-ProRule" id="PRU00742"/>
    </source>
</evidence>
<organism evidence="6 7">
    <name type="scientific">Photobacterium ganghwense</name>
    <dbReference type="NCBI Taxonomy" id="320778"/>
    <lineage>
        <taxon>Bacteria</taxon>
        <taxon>Pseudomonadati</taxon>
        <taxon>Pseudomonadota</taxon>
        <taxon>Gammaproteobacteria</taxon>
        <taxon>Vibrionales</taxon>
        <taxon>Vibrionaceae</taxon>
        <taxon>Photobacterium</taxon>
    </lineage>
</organism>
<dbReference type="Gene3D" id="3.40.800.10">
    <property type="entry name" value="Ureohydrolase domain"/>
    <property type="match status" value="1"/>
</dbReference>
<protein>
    <submittedName>
        <fullName evidence="6">Arginase</fullName>
    </submittedName>
</protein>
<dbReference type="SUPFAM" id="SSF52768">
    <property type="entry name" value="Arginase/deacetylase"/>
    <property type="match status" value="1"/>
</dbReference>
<dbReference type="PROSITE" id="PS51409">
    <property type="entry name" value="ARGINASE_2"/>
    <property type="match status" value="1"/>
</dbReference>
<dbReference type="PIRSF" id="PIRSF036979">
    <property type="entry name" value="Arginase"/>
    <property type="match status" value="1"/>
</dbReference>
<dbReference type="InterPro" id="IPR006035">
    <property type="entry name" value="Ureohydrolase"/>
</dbReference>
<dbReference type="PATRIC" id="fig|320778.3.peg.366"/>
<evidence type="ECO:0000256" key="3">
    <source>
        <dbReference type="ARBA" id="ARBA00022808"/>
    </source>
</evidence>
<keyword evidence="7" id="KW-1185">Reference proteome</keyword>
<dbReference type="GO" id="GO:0033389">
    <property type="term" value="P:putrescine biosynthetic process from arginine, via agmatine"/>
    <property type="evidence" value="ECO:0007669"/>
    <property type="project" value="TreeGrafter"/>
</dbReference>
<evidence type="ECO:0000313" key="6">
    <source>
        <dbReference type="EMBL" id="KLV11656.1"/>
    </source>
</evidence>
<dbReference type="GO" id="GO:0006547">
    <property type="term" value="P:L-histidine metabolic process"/>
    <property type="evidence" value="ECO:0007669"/>
    <property type="project" value="UniProtKB-KW"/>
</dbReference>
<accession>A0A0J1HJA4</accession>
<keyword evidence="3" id="KW-0369">Histidine metabolism</keyword>
<dbReference type="Proteomes" id="UP000035909">
    <property type="component" value="Unassembled WGS sequence"/>
</dbReference>
<dbReference type="EMBL" id="LDOU01000002">
    <property type="protein sequence ID" value="KLV11656.1"/>
    <property type="molecule type" value="Genomic_DNA"/>
</dbReference>
<evidence type="ECO:0000256" key="1">
    <source>
        <dbReference type="ARBA" id="ARBA00022723"/>
    </source>
</evidence>
<comment type="caution">
    <text evidence="6">The sequence shown here is derived from an EMBL/GenBank/DDBJ whole genome shotgun (WGS) entry which is preliminary data.</text>
</comment>
<dbReference type="AlphaFoldDB" id="A0A0J1HJA4"/>
<dbReference type="InterPro" id="IPR023696">
    <property type="entry name" value="Ureohydrolase_dom_sf"/>
</dbReference>
<evidence type="ECO:0000313" key="7">
    <source>
        <dbReference type="Proteomes" id="UP000035909"/>
    </source>
</evidence>
<dbReference type="STRING" id="320778.ABT57_01720"/>
<keyword evidence="4" id="KW-0464">Manganese</keyword>
<comment type="similarity">
    <text evidence="5">Belongs to the arginase family.</text>
</comment>
<gene>
    <name evidence="6" type="ORF">ABT57_01720</name>
</gene>
<keyword evidence="2" id="KW-0378">Hydrolase</keyword>
<name>A0A0J1HJA4_9GAMM</name>
<evidence type="ECO:0000256" key="2">
    <source>
        <dbReference type="ARBA" id="ARBA00022801"/>
    </source>
</evidence>
<reference evidence="6 7" key="1">
    <citation type="submission" date="2015-05" db="EMBL/GenBank/DDBJ databases">
        <title>Photobacterium galathea sp. nov.</title>
        <authorList>
            <person name="Machado H."/>
            <person name="Gram L."/>
        </authorList>
    </citation>
    <scope>NUCLEOTIDE SEQUENCE [LARGE SCALE GENOMIC DNA]</scope>
    <source>
        <strain evidence="6 7">DSM 22954</strain>
    </source>
</reference>
<evidence type="ECO:0000256" key="4">
    <source>
        <dbReference type="ARBA" id="ARBA00023211"/>
    </source>
</evidence>
<dbReference type="PANTHER" id="PTHR11358:SF35">
    <property type="entry name" value="FORMIMIDOYLGLUTAMASE"/>
    <property type="match status" value="1"/>
</dbReference>
<proteinExistence type="inferred from homology"/>
<sequence length="313" mass="34396">MAMIEPYAEQRKAGAVVLGMASDLSLNYYDSLIGTKEGPDSIRRMLAKLPDLGAMPLYDAGVIEEEVTTEGRATGSAGFEAMRTRQYERLCGMLRAGHFPIVLGGGHEVAIGSFQALSDTLHQASDGIEDGMAQLPNAGQTRIGIINIDANFQLRRSLAVRAGSAFHSVASFCQEHHREFHYLGLGMCDHTNSQATFAYARELGADWLLDREMKMKNRKRIQATIEAYLARVDHVHLSLDLSVFPSLVAEGVNLSRIYGVNLPVVEMVIRQIMESGKVRIMDVTGLNTEFDYQGDTARLAAKLIRHALKSVSP</sequence>
<dbReference type="PANTHER" id="PTHR11358">
    <property type="entry name" value="ARGINASE/AGMATINASE"/>
    <property type="match status" value="1"/>
</dbReference>
<keyword evidence="1" id="KW-0479">Metal-binding</keyword>